<feature type="transmembrane region" description="Helical" evidence="1">
    <location>
        <begin position="12"/>
        <end position="35"/>
    </location>
</feature>
<dbReference type="AlphaFoldDB" id="A0A550JKA9"/>
<evidence type="ECO:0000313" key="5">
    <source>
        <dbReference type="Proteomes" id="UP000317155"/>
    </source>
</evidence>
<comment type="caution">
    <text evidence="4">The sequence shown here is derived from an EMBL/GenBank/DDBJ whole genome shotgun (WGS) entry which is preliminary data.</text>
</comment>
<dbReference type="PROSITE" id="PS50887">
    <property type="entry name" value="GGDEF"/>
    <property type="match status" value="1"/>
</dbReference>
<dbReference type="InterPro" id="IPR035919">
    <property type="entry name" value="EAL_sf"/>
</dbReference>
<keyword evidence="1" id="KW-1133">Transmembrane helix</keyword>
<keyword evidence="1" id="KW-0812">Transmembrane</keyword>
<dbReference type="SMART" id="SM00052">
    <property type="entry name" value="EAL"/>
    <property type="match status" value="1"/>
</dbReference>
<sequence>MARLFARAEDTCLLKIGAVLLALIWTLLAVAGLYWNYRKEERATVEMAKVQARALAEKMVVYRHWNARHGGVYVEADAQTPPNPYLADLPERDVVTPSGRLLTMVNPAYMLREVFQLEASLLGLSGRITSTRPINPANTADTWEQAALLRLADGDTEVAAVLDGEAGDFLRYMLPLRTEAECLPCHAHQGYEIGNLRGGLSVSVAIDPLREVRRPQLWLALFGIGFFWLLGLGIILIGGRRLDLQARHRNRAEARVRFLDHHDHLTLLPNKSAFLAELEQEIVRSRRVESGFALLLIDIDGFKKINQALGHGRGDTLLRQLGEELRLKVGERGLVGHFGAGAFPVLLPRTASLSETGHLARELIESFHAPFMVDGQEIFISCGCGITFYPSDGEEGADLLQNAASALQAAKSRGRGQIGYYAPEMNDRALERMRLENELRRALDGDELLLYYQPQVDAESGQVIAAEALIRWRHPRFGLISPDRFVPVAEESGLSLALGDWVVAAACRQLREWRRQGRSPVPVAVNLSVSQFHRPGLDEFMRRQVEEAGIAPADLILEVTEGALMSHTHQVLSAMANLQELGFRIAIDDFGTGYSSLSYLKHFPIDALKIDQSFIRDLPEDGDSRGIVSAIIALGANLGLKVVAEGVEKREQFDYLLSRRCTIIQGYFYSPPLEAKEFVQWLDAREGR</sequence>
<proteinExistence type="predicted"/>
<dbReference type="CDD" id="cd01949">
    <property type="entry name" value="GGDEF"/>
    <property type="match status" value="1"/>
</dbReference>
<gene>
    <name evidence="4" type="ORF">FL622_00240</name>
</gene>
<dbReference type="Gene3D" id="3.30.70.270">
    <property type="match status" value="1"/>
</dbReference>
<evidence type="ECO:0000259" key="3">
    <source>
        <dbReference type="PROSITE" id="PS50887"/>
    </source>
</evidence>
<dbReference type="SMART" id="SM00267">
    <property type="entry name" value="GGDEF"/>
    <property type="match status" value="1"/>
</dbReference>
<feature type="domain" description="GGDEF" evidence="3">
    <location>
        <begin position="290"/>
        <end position="423"/>
    </location>
</feature>
<organism evidence="4 5">
    <name type="scientific">Trichloromonas acetexigens</name>
    <dbReference type="NCBI Taxonomy" id="38815"/>
    <lineage>
        <taxon>Bacteria</taxon>
        <taxon>Pseudomonadati</taxon>
        <taxon>Thermodesulfobacteriota</taxon>
        <taxon>Desulfuromonadia</taxon>
        <taxon>Desulfuromonadales</taxon>
        <taxon>Trichloromonadaceae</taxon>
        <taxon>Trichloromonas</taxon>
    </lineage>
</organism>
<dbReference type="PANTHER" id="PTHR44757:SF2">
    <property type="entry name" value="BIOFILM ARCHITECTURE MAINTENANCE PROTEIN MBAA"/>
    <property type="match status" value="1"/>
</dbReference>
<dbReference type="EMBL" id="VJVV01000001">
    <property type="protein sequence ID" value="TRO83646.1"/>
    <property type="molecule type" value="Genomic_DNA"/>
</dbReference>
<dbReference type="RefSeq" id="WP_092052195.1">
    <property type="nucleotide sequence ID" value="NZ_FOJJ01000001.1"/>
</dbReference>
<dbReference type="InterPro" id="IPR021796">
    <property type="entry name" value="Tll0287-like_dom"/>
</dbReference>
<dbReference type="Proteomes" id="UP000317155">
    <property type="component" value="Unassembled WGS sequence"/>
</dbReference>
<dbReference type="FunFam" id="3.20.20.450:FF:000001">
    <property type="entry name" value="Cyclic di-GMP phosphodiesterase yahA"/>
    <property type="match status" value="1"/>
</dbReference>
<dbReference type="Pfam" id="PF00990">
    <property type="entry name" value="GGDEF"/>
    <property type="match status" value="1"/>
</dbReference>
<dbReference type="CDD" id="cd01948">
    <property type="entry name" value="EAL"/>
    <property type="match status" value="1"/>
</dbReference>
<feature type="transmembrane region" description="Helical" evidence="1">
    <location>
        <begin position="217"/>
        <end position="239"/>
    </location>
</feature>
<evidence type="ECO:0000259" key="2">
    <source>
        <dbReference type="PROSITE" id="PS50883"/>
    </source>
</evidence>
<protein>
    <submittedName>
        <fullName evidence="4">EAL domain-containing protein</fullName>
    </submittedName>
</protein>
<dbReference type="InterPro" id="IPR029787">
    <property type="entry name" value="Nucleotide_cyclase"/>
</dbReference>
<dbReference type="Gene3D" id="3.20.20.450">
    <property type="entry name" value="EAL domain"/>
    <property type="match status" value="1"/>
</dbReference>
<dbReference type="PANTHER" id="PTHR44757">
    <property type="entry name" value="DIGUANYLATE CYCLASE DGCP"/>
    <property type="match status" value="1"/>
</dbReference>
<keyword evidence="5" id="KW-1185">Reference proteome</keyword>
<evidence type="ECO:0000256" key="1">
    <source>
        <dbReference type="SAM" id="Phobius"/>
    </source>
</evidence>
<reference evidence="4 5" key="1">
    <citation type="submission" date="2019-07" db="EMBL/GenBank/DDBJ databases">
        <title>Insights of Desulfuromonas acetexigens electromicrobiology.</title>
        <authorList>
            <person name="Katuri K."/>
            <person name="Sapireddy V."/>
            <person name="Shaw D.R."/>
            <person name="Saikaly P."/>
        </authorList>
    </citation>
    <scope>NUCLEOTIDE SEQUENCE [LARGE SCALE GENOMIC DNA]</scope>
    <source>
        <strain evidence="4 5">2873</strain>
    </source>
</reference>
<accession>A0A550JKA9</accession>
<name>A0A550JKA9_9BACT</name>
<dbReference type="InterPro" id="IPR001633">
    <property type="entry name" value="EAL_dom"/>
</dbReference>
<dbReference type="InterPro" id="IPR052155">
    <property type="entry name" value="Biofilm_reg_signaling"/>
</dbReference>
<dbReference type="Pfam" id="PF00563">
    <property type="entry name" value="EAL"/>
    <property type="match status" value="1"/>
</dbReference>
<dbReference type="SUPFAM" id="SSF55073">
    <property type="entry name" value="Nucleotide cyclase"/>
    <property type="match status" value="1"/>
</dbReference>
<dbReference type="InterPro" id="IPR000160">
    <property type="entry name" value="GGDEF_dom"/>
</dbReference>
<dbReference type="SUPFAM" id="SSF141868">
    <property type="entry name" value="EAL domain-like"/>
    <property type="match status" value="1"/>
</dbReference>
<dbReference type="OrthoDB" id="9777298at2"/>
<dbReference type="InterPro" id="IPR043128">
    <property type="entry name" value="Rev_trsase/Diguanyl_cyclase"/>
</dbReference>
<keyword evidence="1" id="KW-0472">Membrane</keyword>
<feature type="domain" description="EAL" evidence="2">
    <location>
        <begin position="432"/>
        <end position="686"/>
    </location>
</feature>
<dbReference type="Pfam" id="PF11845">
    <property type="entry name" value="Tll0287-like"/>
    <property type="match status" value="1"/>
</dbReference>
<dbReference type="PROSITE" id="PS50883">
    <property type="entry name" value="EAL"/>
    <property type="match status" value="1"/>
</dbReference>
<dbReference type="NCBIfam" id="TIGR00254">
    <property type="entry name" value="GGDEF"/>
    <property type="match status" value="1"/>
</dbReference>
<evidence type="ECO:0000313" key="4">
    <source>
        <dbReference type="EMBL" id="TRO83646.1"/>
    </source>
</evidence>